<proteinExistence type="inferred from homology"/>
<comment type="subunit">
    <text evidence="9">Forms a ring-shaped head-to-tail homodimer around DNA.</text>
</comment>
<dbReference type="Proteomes" id="UP000230340">
    <property type="component" value="Unassembled WGS sequence"/>
</dbReference>
<feature type="domain" description="DNA polymerase III beta sliding clamp N-terminal" evidence="10">
    <location>
        <begin position="1"/>
        <end position="117"/>
    </location>
</feature>
<keyword evidence="8" id="KW-0238">DNA-binding</keyword>
<dbReference type="PANTHER" id="PTHR30478:SF0">
    <property type="entry name" value="BETA SLIDING CLAMP"/>
    <property type="match status" value="1"/>
</dbReference>
<dbReference type="AlphaFoldDB" id="A0A2H0XE60"/>
<evidence type="ECO:0000256" key="8">
    <source>
        <dbReference type="ARBA" id="ARBA00023125"/>
    </source>
</evidence>
<evidence type="ECO:0000256" key="9">
    <source>
        <dbReference type="PIRNR" id="PIRNR000804"/>
    </source>
</evidence>
<gene>
    <name evidence="13" type="primary">dnaN</name>
    <name evidence="13" type="ORF">COT49_01200</name>
</gene>
<sequence length="374" mass="40646">MKFEVLLDNFVKGLSYAGKAISVKATLPVLANVLLETDKGRIKISATDLEKSVSVWVGAKVLEEGSITIPARVLYEFVASIKAPQITARVEGGFLVLESEGVYSKISGMAPEEFPKLLAEEKGNEICGIDPKVLADAVSKVSFAAASDDSRPILTGIMINFSKDSLTFAAVDGFRLAEKVITLKKSAVKEFSCVVPAKSLAEIARIFGGGEKEVEVGFFENDNAFYISSPDIFATIRVLEGDFPDYKKIIPQDSTSKAEFATSDFSQSIRLAGVFAKDESKIIKLTLIKEKEEIEVRSETQEVGEVLAKIKAKCEGDDITIAFNSKFLADFLANLPNPQGVLEMVSMGPLSPALFVVEKNQNYRYVVMPVRVSG</sequence>
<dbReference type="NCBIfam" id="TIGR00663">
    <property type="entry name" value="dnan"/>
    <property type="match status" value="1"/>
</dbReference>
<dbReference type="CDD" id="cd00140">
    <property type="entry name" value="beta_clamp"/>
    <property type="match status" value="1"/>
</dbReference>
<accession>A0A2H0XE60</accession>
<dbReference type="InterPro" id="IPR022634">
    <property type="entry name" value="DNA_polIII_beta_N"/>
</dbReference>
<evidence type="ECO:0000313" key="13">
    <source>
        <dbReference type="EMBL" id="PIS23224.1"/>
    </source>
</evidence>
<dbReference type="InterPro" id="IPR022637">
    <property type="entry name" value="DNA_polIII_beta_cen"/>
</dbReference>
<dbReference type="Gene3D" id="3.70.10.10">
    <property type="match status" value="1"/>
</dbReference>
<comment type="similarity">
    <text evidence="2 9">Belongs to the beta sliding clamp family.</text>
</comment>
<comment type="subcellular location">
    <subcellularLocation>
        <location evidence="1 9">Cytoplasm</location>
    </subcellularLocation>
</comment>
<evidence type="ECO:0000256" key="4">
    <source>
        <dbReference type="ARBA" id="ARBA00022679"/>
    </source>
</evidence>
<evidence type="ECO:0000256" key="3">
    <source>
        <dbReference type="ARBA" id="ARBA00022490"/>
    </source>
</evidence>
<dbReference type="PIRSF" id="PIRSF000804">
    <property type="entry name" value="DNA_pol_III_b"/>
    <property type="match status" value="1"/>
</dbReference>
<keyword evidence="6 9" id="KW-0235">DNA replication</keyword>
<evidence type="ECO:0000256" key="2">
    <source>
        <dbReference type="ARBA" id="ARBA00010752"/>
    </source>
</evidence>
<name>A0A2H0XE60_UNCKA</name>
<reference evidence="14" key="1">
    <citation type="submission" date="2017-09" db="EMBL/GenBank/DDBJ databases">
        <title>Depth-based differentiation of microbial function through sediment-hosted aquifers and enrichment of novel symbionts in the deep terrestrial subsurface.</title>
        <authorList>
            <person name="Probst A.J."/>
            <person name="Ladd B."/>
            <person name="Jarett J.K."/>
            <person name="Geller-Mcgrath D.E."/>
            <person name="Sieber C.M.K."/>
            <person name="Emerson J.B."/>
            <person name="Anantharaman K."/>
            <person name="Thomas B.C."/>
            <person name="Malmstrom R."/>
            <person name="Stieglmeier M."/>
            <person name="Klingl A."/>
            <person name="Woyke T."/>
            <person name="Ryan C.M."/>
            <person name="Banfield J.F."/>
        </authorList>
    </citation>
    <scope>NUCLEOTIDE SEQUENCE [LARGE SCALE GENOMIC DNA]</scope>
</reference>
<evidence type="ECO:0000313" key="14">
    <source>
        <dbReference type="Proteomes" id="UP000230340"/>
    </source>
</evidence>
<organism evidence="13 14">
    <name type="scientific">candidate division WWE3 bacterium CG08_land_8_20_14_0_20_40_13</name>
    <dbReference type="NCBI Taxonomy" id="1975084"/>
    <lineage>
        <taxon>Bacteria</taxon>
        <taxon>Katanobacteria</taxon>
    </lineage>
</organism>
<dbReference type="SMART" id="SM00480">
    <property type="entry name" value="POL3Bc"/>
    <property type="match status" value="1"/>
</dbReference>
<dbReference type="Pfam" id="PF00712">
    <property type="entry name" value="DNA_pol3_beta"/>
    <property type="match status" value="1"/>
</dbReference>
<dbReference type="InterPro" id="IPR022635">
    <property type="entry name" value="DNA_polIII_beta_C"/>
</dbReference>
<dbReference type="GO" id="GO:0003677">
    <property type="term" value="F:DNA binding"/>
    <property type="evidence" value="ECO:0007669"/>
    <property type="project" value="UniProtKB-UniRule"/>
</dbReference>
<dbReference type="Pfam" id="PF02767">
    <property type="entry name" value="DNA_pol3_beta_2"/>
    <property type="match status" value="1"/>
</dbReference>
<evidence type="ECO:0000256" key="7">
    <source>
        <dbReference type="ARBA" id="ARBA00022932"/>
    </source>
</evidence>
<dbReference type="PANTHER" id="PTHR30478">
    <property type="entry name" value="DNA POLYMERASE III SUBUNIT BETA"/>
    <property type="match status" value="1"/>
</dbReference>
<dbReference type="InterPro" id="IPR046938">
    <property type="entry name" value="DNA_clamp_sf"/>
</dbReference>
<dbReference type="GO" id="GO:0008408">
    <property type="term" value="F:3'-5' exonuclease activity"/>
    <property type="evidence" value="ECO:0007669"/>
    <property type="project" value="InterPro"/>
</dbReference>
<keyword evidence="4 9" id="KW-0808">Transferase</keyword>
<keyword evidence="3 9" id="KW-0963">Cytoplasm</keyword>
<feature type="domain" description="DNA polymerase III beta sliding clamp central" evidence="11">
    <location>
        <begin position="129"/>
        <end position="245"/>
    </location>
</feature>
<dbReference type="EMBL" id="PEYT01000008">
    <property type="protein sequence ID" value="PIS23224.1"/>
    <property type="molecule type" value="Genomic_DNA"/>
</dbReference>
<evidence type="ECO:0000256" key="6">
    <source>
        <dbReference type="ARBA" id="ARBA00022705"/>
    </source>
</evidence>
<dbReference type="Gene3D" id="3.10.150.10">
    <property type="entry name" value="DNA Polymerase III, subunit A, domain 2"/>
    <property type="match status" value="1"/>
</dbReference>
<dbReference type="GO" id="GO:0003887">
    <property type="term" value="F:DNA-directed DNA polymerase activity"/>
    <property type="evidence" value="ECO:0007669"/>
    <property type="project" value="UniProtKB-UniRule"/>
</dbReference>
<keyword evidence="5 9" id="KW-0548">Nucleotidyltransferase</keyword>
<dbReference type="InterPro" id="IPR001001">
    <property type="entry name" value="DNA_polIII_beta"/>
</dbReference>
<feature type="domain" description="DNA polymerase III beta sliding clamp C-terminal" evidence="12">
    <location>
        <begin position="247"/>
        <end position="371"/>
    </location>
</feature>
<dbReference type="Pfam" id="PF02768">
    <property type="entry name" value="DNA_pol3_beta_3"/>
    <property type="match status" value="1"/>
</dbReference>
<dbReference type="GO" id="GO:0006271">
    <property type="term" value="P:DNA strand elongation involved in DNA replication"/>
    <property type="evidence" value="ECO:0007669"/>
    <property type="project" value="TreeGrafter"/>
</dbReference>
<evidence type="ECO:0000259" key="10">
    <source>
        <dbReference type="Pfam" id="PF00712"/>
    </source>
</evidence>
<protein>
    <recommendedName>
        <fullName evidence="9">Beta sliding clamp</fullName>
    </recommendedName>
</protein>
<comment type="function">
    <text evidence="9">Confers DNA tethering and processivity to DNA polymerases and other proteins. Acts as a clamp, forming a ring around DNA (a reaction catalyzed by the clamp-loading complex) which diffuses in an ATP-independent manner freely and bidirectionally along dsDNA. Initially characterized for its ability to contact the catalytic subunit of DNA polymerase III (Pol III), a complex, multichain enzyme responsible for most of the replicative synthesis in bacteria; Pol III exhibits 3'-5' exonuclease proofreading activity. The beta chain is required for initiation of replication as well as for processivity of DNA replication.</text>
</comment>
<dbReference type="SUPFAM" id="SSF55979">
    <property type="entry name" value="DNA clamp"/>
    <property type="match status" value="3"/>
</dbReference>
<keyword evidence="7 9" id="KW-0239">DNA-directed DNA polymerase</keyword>
<evidence type="ECO:0000256" key="1">
    <source>
        <dbReference type="ARBA" id="ARBA00004496"/>
    </source>
</evidence>
<evidence type="ECO:0000259" key="12">
    <source>
        <dbReference type="Pfam" id="PF02768"/>
    </source>
</evidence>
<comment type="caution">
    <text evidence="13">The sequence shown here is derived from an EMBL/GenBank/DDBJ whole genome shotgun (WGS) entry which is preliminary data.</text>
</comment>
<evidence type="ECO:0000259" key="11">
    <source>
        <dbReference type="Pfam" id="PF02767"/>
    </source>
</evidence>
<dbReference type="GO" id="GO:0009360">
    <property type="term" value="C:DNA polymerase III complex"/>
    <property type="evidence" value="ECO:0007669"/>
    <property type="project" value="InterPro"/>
</dbReference>
<evidence type="ECO:0000256" key="5">
    <source>
        <dbReference type="ARBA" id="ARBA00022695"/>
    </source>
</evidence>
<dbReference type="GO" id="GO:0005737">
    <property type="term" value="C:cytoplasm"/>
    <property type="evidence" value="ECO:0007669"/>
    <property type="project" value="UniProtKB-SubCell"/>
</dbReference>